<keyword evidence="3" id="KW-0472">Membrane</keyword>
<keyword evidence="3" id="KW-0812">Transmembrane</keyword>
<dbReference type="EC" id="2.7.7.65" evidence="1"/>
<gene>
    <name evidence="5" type="ORF">FJR45_05460</name>
</gene>
<evidence type="ECO:0000256" key="1">
    <source>
        <dbReference type="ARBA" id="ARBA00012528"/>
    </source>
</evidence>
<dbReference type="EMBL" id="CP041235">
    <property type="protein sequence ID" value="QOP43430.1"/>
    <property type="molecule type" value="Genomic_DNA"/>
</dbReference>
<dbReference type="Pfam" id="PF22673">
    <property type="entry name" value="MCP-like_PDC_1"/>
    <property type="match status" value="1"/>
</dbReference>
<dbReference type="CDD" id="cd18773">
    <property type="entry name" value="PDC1_HK_sensor"/>
    <property type="match status" value="1"/>
</dbReference>
<evidence type="ECO:0000256" key="2">
    <source>
        <dbReference type="ARBA" id="ARBA00034247"/>
    </source>
</evidence>
<dbReference type="SUPFAM" id="SSF55073">
    <property type="entry name" value="Nucleotide cyclase"/>
    <property type="match status" value="1"/>
</dbReference>
<dbReference type="GO" id="GO:0052621">
    <property type="term" value="F:diguanylate cyclase activity"/>
    <property type="evidence" value="ECO:0007669"/>
    <property type="project" value="UniProtKB-EC"/>
</dbReference>
<feature type="domain" description="GGDEF" evidence="4">
    <location>
        <begin position="394"/>
        <end position="525"/>
    </location>
</feature>
<dbReference type="FunFam" id="3.30.70.270:FF:000001">
    <property type="entry name" value="Diguanylate cyclase domain protein"/>
    <property type="match status" value="1"/>
</dbReference>
<dbReference type="SMART" id="SM00267">
    <property type="entry name" value="GGDEF"/>
    <property type="match status" value="1"/>
</dbReference>
<protein>
    <recommendedName>
        <fullName evidence="1">diguanylate cyclase</fullName>
        <ecNumber evidence="1">2.7.7.65</ecNumber>
    </recommendedName>
</protein>
<dbReference type="CDD" id="cd01949">
    <property type="entry name" value="GGDEF"/>
    <property type="match status" value="1"/>
</dbReference>
<dbReference type="PANTHER" id="PTHR45138">
    <property type="entry name" value="REGULATORY COMPONENTS OF SENSORY TRANSDUCTION SYSTEM"/>
    <property type="match status" value="1"/>
</dbReference>
<keyword evidence="3" id="KW-1133">Transmembrane helix</keyword>
<organism evidence="5 6">
    <name type="scientific">Sulfurimonas sediminis</name>
    <dbReference type="NCBI Taxonomy" id="2590020"/>
    <lineage>
        <taxon>Bacteria</taxon>
        <taxon>Pseudomonadati</taxon>
        <taxon>Campylobacterota</taxon>
        <taxon>Epsilonproteobacteria</taxon>
        <taxon>Campylobacterales</taxon>
        <taxon>Sulfurimonadaceae</taxon>
        <taxon>Sulfurimonas</taxon>
    </lineage>
</organism>
<comment type="catalytic activity">
    <reaction evidence="2">
        <text>2 GTP = 3',3'-c-di-GMP + 2 diphosphate</text>
        <dbReference type="Rhea" id="RHEA:24898"/>
        <dbReference type="ChEBI" id="CHEBI:33019"/>
        <dbReference type="ChEBI" id="CHEBI:37565"/>
        <dbReference type="ChEBI" id="CHEBI:58805"/>
        <dbReference type="EC" id="2.7.7.65"/>
    </reaction>
</comment>
<dbReference type="SUPFAM" id="SSF103190">
    <property type="entry name" value="Sensory domain-like"/>
    <property type="match status" value="1"/>
</dbReference>
<dbReference type="PROSITE" id="PS50887">
    <property type="entry name" value="GGDEF"/>
    <property type="match status" value="1"/>
</dbReference>
<dbReference type="NCBIfam" id="TIGR00254">
    <property type="entry name" value="GGDEF"/>
    <property type="match status" value="1"/>
</dbReference>
<evidence type="ECO:0000313" key="5">
    <source>
        <dbReference type="EMBL" id="QOP43430.1"/>
    </source>
</evidence>
<evidence type="ECO:0000259" key="4">
    <source>
        <dbReference type="PROSITE" id="PS50887"/>
    </source>
</evidence>
<feature type="transmembrane region" description="Helical" evidence="3">
    <location>
        <begin position="330"/>
        <end position="350"/>
    </location>
</feature>
<dbReference type="Proteomes" id="UP000593719">
    <property type="component" value="Chromosome"/>
</dbReference>
<reference evidence="5 6" key="1">
    <citation type="submission" date="2019-06" db="EMBL/GenBank/DDBJ databases">
        <title>Sulfurimonas gotlandica sp. nov., a chemoautotrophic and psychrotolerant epsilonproteobacterium isolated from a pelagic redoxcline, and an emended description of the genus Sulfurimonas.</title>
        <authorList>
            <person name="Wang S."/>
            <person name="Jiang L."/>
            <person name="Shao Z."/>
        </authorList>
    </citation>
    <scope>NUCLEOTIDE SEQUENCE [LARGE SCALE GENOMIC DNA]</scope>
    <source>
        <strain evidence="5 6">S2-6</strain>
    </source>
</reference>
<dbReference type="InterPro" id="IPR000160">
    <property type="entry name" value="GGDEF_dom"/>
</dbReference>
<feature type="transmembrane region" description="Helical" evidence="3">
    <location>
        <begin position="20"/>
        <end position="37"/>
    </location>
</feature>
<evidence type="ECO:0000313" key="6">
    <source>
        <dbReference type="Proteomes" id="UP000593719"/>
    </source>
</evidence>
<name>A0A7M1B1B8_9BACT</name>
<dbReference type="InterPro" id="IPR043128">
    <property type="entry name" value="Rev_trsase/Diguanyl_cyclase"/>
</dbReference>
<dbReference type="AlphaFoldDB" id="A0A7M1B1B8"/>
<dbReference type="KEGG" id="ssei:FJR45_05460"/>
<dbReference type="Gene3D" id="3.30.450.20">
    <property type="entry name" value="PAS domain"/>
    <property type="match status" value="1"/>
</dbReference>
<dbReference type="PANTHER" id="PTHR45138:SF9">
    <property type="entry name" value="DIGUANYLATE CYCLASE DGCM-RELATED"/>
    <property type="match status" value="1"/>
</dbReference>
<keyword evidence="6" id="KW-1185">Reference proteome</keyword>
<dbReference type="Gene3D" id="3.30.70.270">
    <property type="match status" value="1"/>
</dbReference>
<evidence type="ECO:0000256" key="3">
    <source>
        <dbReference type="SAM" id="Phobius"/>
    </source>
</evidence>
<dbReference type="Pfam" id="PF00990">
    <property type="entry name" value="GGDEF"/>
    <property type="match status" value="1"/>
</dbReference>
<sequence length="525" mass="61918">MRLDILMQTKRISMDHKKLIIAVFIIVLLNMLFFLEFNRMQMKNIFRNADEMALSIENKMRLSINAVEYLHVAAEQIFKNKENLKPNEALHVKYVNENGTYALDENKDVNLLGFGKNALSDKRLLQEMEAALQLTPFFQLVAEQNKNFAWIYYYSKNHFTVLYPYVSSADFQFSPVVEKKPFYHDATPQANPQKKLFLTPLYMDAIGKGLMVTVGKPLYYKKHFLGTLDVDITLNNFDNLLARLDYFNNESVIYNNKNQIVASHNLIQDFNRSKIYKIDDFLDVSVRNMNETSESLQFKDSQYIFVKRLPYVHLHFVYRVQAHTLWFKSFLYTFPIFLLMLLSLYLIFLYQKAKYINYKLKLQAIQDYMTGAYNRRYFFEVARAIFSKALRKHTKLAVVMMDIDDFKSVNDTYGHDAGDLAIIEVKKILEKNLRRYDLFARFGGEEFCVVLDDISKEDVKKLFEKIRKDFENNIIIYNNMKIRYTVSFGIAYEMADSLEKLIKTADEALYESKKNGKNRVTLYEV</sequence>
<accession>A0A7M1B1B8</accession>
<dbReference type="InterPro" id="IPR029151">
    <property type="entry name" value="Sensor-like_sf"/>
</dbReference>
<dbReference type="InterPro" id="IPR029787">
    <property type="entry name" value="Nucleotide_cyclase"/>
</dbReference>
<dbReference type="InterPro" id="IPR050469">
    <property type="entry name" value="Diguanylate_Cyclase"/>
</dbReference>
<proteinExistence type="predicted"/>